<feature type="domain" description="N-acetyltransferase" evidence="1">
    <location>
        <begin position="1"/>
        <end position="191"/>
    </location>
</feature>
<comment type="caution">
    <text evidence="2">The sequence shown here is derived from an EMBL/GenBank/DDBJ whole genome shotgun (WGS) entry which is preliminary data.</text>
</comment>
<dbReference type="PROSITE" id="PS51186">
    <property type="entry name" value="GNAT"/>
    <property type="match status" value="1"/>
</dbReference>
<evidence type="ECO:0000313" key="3">
    <source>
        <dbReference type="Proteomes" id="UP001652445"/>
    </source>
</evidence>
<gene>
    <name evidence="2" type="ORF">OB236_19190</name>
</gene>
<reference evidence="2 3" key="1">
    <citation type="submission" date="2022-09" db="EMBL/GenBank/DDBJ databases">
        <authorList>
            <person name="Han X.L."/>
            <person name="Wang Q."/>
            <person name="Lu T."/>
        </authorList>
    </citation>
    <scope>NUCLEOTIDE SEQUENCE [LARGE SCALE GENOMIC DNA]</scope>
    <source>
        <strain evidence="2 3">WQ 127069</strain>
    </source>
</reference>
<dbReference type="Proteomes" id="UP001652445">
    <property type="component" value="Unassembled WGS sequence"/>
</dbReference>
<dbReference type="EMBL" id="JAOQIO010000077">
    <property type="protein sequence ID" value="MCU6794235.1"/>
    <property type="molecule type" value="Genomic_DNA"/>
</dbReference>
<dbReference type="InterPro" id="IPR016181">
    <property type="entry name" value="Acyl_CoA_acyltransferase"/>
</dbReference>
<name>A0ABT2UHW5_9BACL</name>
<dbReference type="RefSeq" id="WP_262685412.1">
    <property type="nucleotide sequence ID" value="NZ_JAOQIO010000077.1"/>
</dbReference>
<evidence type="ECO:0000313" key="2">
    <source>
        <dbReference type="EMBL" id="MCU6794235.1"/>
    </source>
</evidence>
<sequence>MIRQANHSDMNEIARIHKQQFNDHFLGRYSVRMIQKFYESYLDSCIFLVSVSDEVINGFVMGGRYVNLNKSKEKFIHDNKLHYIIETIFRPYIYLQAFRRLRLIKPDPASVSETDANLISLLSISVSENAKGTGVASELINEFEKQVGLESDAYSLSVKKTNNRAIQFYYRKGFVIEVEKESSIFMTKTLHF</sequence>
<proteinExistence type="predicted"/>
<organism evidence="2 3">
    <name type="scientific">Paenibacillus baimaensis</name>
    <dbReference type="NCBI Taxonomy" id="2982185"/>
    <lineage>
        <taxon>Bacteria</taxon>
        <taxon>Bacillati</taxon>
        <taxon>Bacillota</taxon>
        <taxon>Bacilli</taxon>
        <taxon>Bacillales</taxon>
        <taxon>Paenibacillaceae</taxon>
        <taxon>Paenibacillus</taxon>
    </lineage>
</organism>
<keyword evidence="3" id="KW-1185">Reference proteome</keyword>
<accession>A0ABT2UHW5</accession>
<dbReference type="InterPro" id="IPR000182">
    <property type="entry name" value="GNAT_dom"/>
</dbReference>
<evidence type="ECO:0000259" key="1">
    <source>
        <dbReference type="PROSITE" id="PS51186"/>
    </source>
</evidence>
<dbReference type="Pfam" id="PF00583">
    <property type="entry name" value="Acetyltransf_1"/>
    <property type="match status" value="1"/>
</dbReference>
<dbReference type="SUPFAM" id="SSF55729">
    <property type="entry name" value="Acyl-CoA N-acyltransferases (Nat)"/>
    <property type="match status" value="1"/>
</dbReference>
<protein>
    <submittedName>
        <fullName evidence="2">GNAT family N-acetyltransferase</fullName>
    </submittedName>
</protein>
<dbReference type="Gene3D" id="3.40.630.30">
    <property type="match status" value="1"/>
</dbReference>